<comment type="similarity">
    <text evidence="1">Belongs to the peptidase S66 family.</text>
</comment>
<dbReference type="Pfam" id="PF17676">
    <property type="entry name" value="Peptidase_S66C"/>
    <property type="match status" value="1"/>
</dbReference>
<dbReference type="InterPro" id="IPR003507">
    <property type="entry name" value="S66_fam"/>
</dbReference>
<dbReference type="AlphaFoldDB" id="A0A231GT68"/>
<evidence type="ECO:0000256" key="5">
    <source>
        <dbReference type="ARBA" id="ARBA00022825"/>
    </source>
</evidence>
<evidence type="ECO:0000256" key="1">
    <source>
        <dbReference type="ARBA" id="ARBA00010233"/>
    </source>
</evidence>
<dbReference type="Gene3D" id="3.50.30.60">
    <property type="entry name" value="LD-carboxypeptidase A C-terminal domain-like"/>
    <property type="match status" value="1"/>
</dbReference>
<dbReference type="GO" id="GO:0006508">
    <property type="term" value="P:proteolysis"/>
    <property type="evidence" value="ECO:0007669"/>
    <property type="project" value="UniProtKB-KW"/>
</dbReference>
<dbReference type="InterPro" id="IPR027478">
    <property type="entry name" value="LdcA_N"/>
</dbReference>
<accession>A0A231GT68</accession>
<evidence type="ECO:0000256" key="2">
    <source>
        <dbReference type="ARBA" id="ARBA00022645"/>
    </source>
</evidence>
<dbReference type="InterPro" id="IPR040921">
    <property type="entry name" value="Peptidase_S66C"/>
</dbReference>
<gene>
    <name evidence="7" type="primary">ykfA_2</name>
    <name evidence="7" type="ORF">B7C42_08184</name>
</gene>
<dbReference type="InterPro" id="IPR027461">
    <property type="entry name" value="Carboxypeptidase_A_C_sf"/>
</dbReference>
<reference evidence="7 8" key="1">
    <citation type="submission" date="2017-07" db="EMBL/GenBank/DDBJ databases">
        <title>First draft Genome Sequence of Nocardia cerradoensis isolated from human infection.</title>
        <authorList>
            <person name="Carrasco G."/>
        </authorList>
    </citation>
    <scope>NUCLEOTIDE SEQUENCE [LARGE SCALE GENOMIC DNA]</scope>
    <source>
        <strain evidence="7 8">CNM20130759</strain>
    </source>
</reference>
<dbReference type="GO" id="GO:0004180">
    <property type="term" value="F:carboxypeptidase activity"/>
    <property type="evidence" value="ECO:0007669"/>
    <property type="project" value="UniProtKB-KW"/>
</dbReference>
<comment type="caution">
    <text evidence="7">The sequence shown here is derived from an EMBL/GenBank/DDBJ whole genome shotgun (WGS) entry which is preliminary data.</text>
</comment>
<dbReference type="EMBL" id="NGAF01000074">
    <property type="protein sequence ID" value="OXR39745.1"/>
    <property type="molecule type" value="Genomic_DNA"/>
</dbReference>
<keyword evidence="3" id="KW-0645">Protease</keyword>
<organism evidence="7 8">
    <name type="scientific">Nocardia cerradoensis</name>
    <dbReference type="NCBI Taxonomy" id="85688"/>
    <lineage>
        <taxon>Bacteria</taxon>
        <taxon>Bacillati</taxon>
        <taxon>Actinomycetota</taxon>
        <taxon>Actinomycetes</taxon>
        <taxon>Mycobacteriales</taxon>
        <taxon>Nocardiaceae</taxon>
        <taxon>Nocardia</taxon>
    </lineage>
</organism>
<keyword evidence="2 7" id="KW-0121">Carboxypeptidase</keyword>
<dbReference type="PANTHER" id="PTHR30237">
    <property type="entry name" value="MURAMOYLTETRAPEPTIDE CARBOXYPEPTIDASE"/>
    <property type="match status" value="1"/>
</dbReference>
<dbReference type="PANTHER" id="PTHR30237:SF2">
    <property type="entry name" value="MUREIN TETRAPEPTIDE CARBOXYPEPTIDASE"/>
    <property type="match status" value="1"/>
</dbReference>
<evidence type="ECO:0000256" key="3">
    <source>
        <dbReference type="ARBA" id="ARBA00022670"/>
    </source>
</evidence>
<keyword evidence="5" id="KW-0720">Serine protease</keyword>
<evidence type="ECO:0000259" key="6">
    <source>
        <dbReference type="Pfam" id="PF17676"/>
    </source>
</evidence>
<dbReference type="SUPFAM" id="SSF141986">
    <property type="entry name" value="LD-carboxypeptidase A C-terminal domain-like"/>
    <property type="match status" value="1"/>
</dbReference>
<dbReference type="EC" id="3.4.16.-" evidence="7"/>
<dbReference type="Gene3D" id="3.40.50.10740">
    <property type="entry name" value="Class I glutamine amidotransferase-like"/>
    <property type="match status" value="1"/>
</dbReference>
<sequence>MVGFSDITYLHLAVWHHCQVPGIHGGLAGLHATDTVHQLLTSTEPYVLERNPSLQSAAVESAGRARGFVIGGALAAMAGMVGAGLPELSGAIEAQRHVGLGHIDRHLTQLIRSGAFDNAAGFALGRFHGFQDYTDRGWNLVDVLRDRLIPLGKPILGGLEFGHGPDPHAIPLGSVAELDTDNGTLTFI</sequence>
<keyword evidence="4 7" id="KW-0378">Hydrolase</keyword>
<evidence type="ECO:0000313" key="8">
    <source>
        <dbReference type="Proteomes" id="UP000215506"/>
    </source>
</evidence>
<proteinExistence type="inferred from homology"/>
<evidence type="ECO:0000313" key="7">
    <source>
        <dbReference type="EMBL" id="OXR39745.1"/>
    </source>
</evidence>
<feature type="domain" description="LD-carboxypeptidase C-terminal" evidence="6">
    <location>
        <begin position="66"/>
        <end position="178"/>
    </location>
</feature>
<evidence type="ECO:0000256" key="4">
    <source>
        <dbReference type="ARBA" id="ARBA00022801"/>
    </source>
</evidence>
<protein>
    <submittedName>
        <fullName evidence="7">Putative murein peptide carboxypeptidase</fullName>
        <ecNumber evidence="7">3.4.16.-</ecNumber>
    </submittedName>
</protein>
<keyword evidence="8" id="KW-1185">Reference proteome</keyword>
<dbReference type="GO" id="GO:0008236">
    <property type="term" value="F:serine-type peptidase activity"/>
    <property type="evidence" value="ECO:0007669"/>
    <property type="project" value="UniProtKB-KW"/>
</dbReference>
<dbReference type="RefSeq" id="WP_262985086.1">
    <property type="nucleotide sequence ID" value="NZ_NGAF01000074.1"/>
</dbReference>
<dbReference type="Proteomes" id="UP000215506">
    <property type="component" value="Unassembled WGS sequence"/>
</dbReference>
<name>A0A231GT68_9NOCA</name>